<feature type="transmembrane region" description="Helical" evidence="4">
    <location>
        <begin position="104"/>
        <end position="124"/>
    </location>
</feature>
<organism evidence="5 6">
    <name type="scientific">Teredinibacter turnerae (strain ATCC 39867 / T7901)</name>
    <dbReference type="NCBI Taxonomy" id="377629"/>
    <lineage>
        <taxon>Bacteria</taxon>
        <taxon>Pseudomonadati</taxon>
        <taxon>Pseudomonadota</taxon>
        <taxon>Gammaproteobacteria</taxon>
        <taxon>Cellvibrionales</taxon>
        <taxon>Cellvibrionaceae</taxon>
        <taxon>Teredinibacter</taxon>
    </lineage>
</organism>
<sequence>MKHNLESLYEYLANEEDARACTDIPDTACAEVPGNFFKLLLSQWLSKTGDALASTKLVLPWLLASLGAPAFFAGLLVPIRESGSLLPQLFIGGWVRSYRIRKTFFVLGSLAQGVIVLAMALVALTLHGATAGWSIVGLLVLFSLARGLCSVASKDVLGKTIPKTRRGLLNGYSASGAGVITLVLGAVLVLPWQKGDFDVAYYLLAAAAAWGVAAVLYAAVIETPGATDGGGNAIKQALHNLTLLRSDLPFRRFVIARALLVGSGLSAPYFVLMASGNGEGDLVNLGYLLLVSGGAEFVSGPFWGKFADRSSRRLMMVCAAAISVLCFAGAAVNMSDPGIVAVLLLYFISSVVHQGVRLGRKTYVVDLAGGNRRTDYVSVSNSLIGIVLIMAGGLSAALAHTSVTAALVLFAAMGACAAALIWQLPEVDA</sequence>
<feature type="transmembrane region" description="Helical" evidence="4">
    <location>
        <begin position="58"/>
        <end position="79"/>
    </location>
</feature>
<proteinExistence type="predicted"/>
<dbReference type="Proteomes" id="UP000009080">
    <property type="component" value="Chromosome"/>
</dbReference>
<dbReference type="STRING" id="377629.TERTU_4221"/>
<dbReference type="eggNOG" id="COG2814">
    <property type="taxonomic scope" value="Bacteria"/>
</dbReference>
<feature type="transmembrane region" description="Helical" evidence="4">
    <location>
        <begin position="199"/>
        <end position="220"/>
    </location>
</feature>
<feature type="transmembrane region" description="Helical" evidence="4">
    <location>
        <begin position="376"/>
        <end position="399"/>
    </location>
</feature>
<dbReference type="InterPro" id="IPR052528">
    <property type="entry name" value="Sugar_transport-like"/>
</dbReference>
<feature type="transmembrane region" description="Helical" evidence="4">
    <location>
        <begin position="284"/>
        <end position="302"/>
    </location>
</feature>
<name>C5BI47_TERTT</name>
<dbReference type="RefSeq" id="WP_015816857.1">
    <property type="nucleotide sequence ID" value="NC_012997.1"/>
</dbReference>
<dbReference type="SUPFAM" id="SSF103473">
    <property type="entry name" value="MFS general substrate transporter"/>
    <property type="match status" value="1"/>
</dbReference>
<accession>C5BI47</accession>
<feature type="transmembrane region" description="Helical" evidence="4">
    <location>
        <begin position="169"/>
        <end position="193"/>
    </location>
</feature>
<dbReference type="GO" id="GO:0022857">
    <property type="term" value="F:transmembrane transporter activity"/>
    <property type="evidence" value="ECO:0007669"/>
    <property type="project" value="InterPro"/>
</dbReference>
<keyword evidence="2 4" id="KW-1133">Transmembrane helix</keyword>
<dbReference type="EMBL" id="CP001614">
    <property type="protein sequence ID" value="ACR10745.1"/>
    <property type="molecule type" value="Genomic_DNA"/>
</dbReference>
<dbReference type="HOGENOM" id="CLU_051156_0_0_6"/>
<feature type="transmembrane region" description="Helical" evidence="4">
    <location>
        <begin position="338"/>
        <end position="356"/>
    </location>
</feature>
<feature type="transmembrane region" description="Helical" evidence="4">
    <location>
        <begin position="405"/>
        <end position="424"/>
    </location>
</feature>
<evidence type="ECO:0000256" key="2">
    <source>
        <dbReference type="ARBA" id="ARBA00022989"/>
    </source>
</evidence>
<gene>
    <name evidence="5" type="ordered locus">TERTU_4221</name>
</gene>
<keyword evidence="1 4" id="KW-0812">Transmembrane</keyword>
<evidence type="ECO:0000256" key="4">
    <source>
        <dbReference type="SAM" id="Phobius"/>
    </source>
</evidence>
<feature type="transmembrane region" description="Helical" evidence="4">
    <location>
        <begin position="314"/>
        <end position="332"/>
    </location>
</feature>
<dbReference type="OrthoDB" id="1117124at2"/>
<feature type="transmembrane region" description="Helical" evidence="4">
    <location>
        <begin position="130"/>
        <end position="149"/>
    </location>
</feature>
<dbReference type="KEGG" id="ttu:TERTU_4221"/>
<dbReference type="PANTHER" id="PTHR23526">
    <property type="entry name" value="INTEGRAL MEMBRANE TRANSPORT PROTEIN-RELATED"/>
    <property type="match status" value="1"/>
</dbReference>
<feature type="transmembrane region" description="Helical" evidence="4">
    <location>
        <begin position="254"/>
        <end position="272"/>
    </location>
</feature>
<dbReference type="Pfam" id="PF07690">
    <property type="entry name" value="MFS_1"/>
    <property type="match status" value="1"/>
</dbReference>
<evidence type="ECO:0000313" key="6">
    <source>
        <dbReference type="Proteomes" id="UP000009080"/>
    </source>
</evidence>
<evidence type="ECO:0000313" key="5">
    <source>
        <dbReference type="EMBL" id="ACR10745.1"/>
    </source>
</evidence>
<keyword evidence="3 4" id="KW-0472">Membrane</keyword>
<evidence type="ECO:0000256" key="1">
    <source>
        <dbReference type="ARBA" id="ARBA00022692"/>
    </source>
</evidence>
<dbReference type="PANTHER" id="PTHR23526:SF2">
    <property type="entry name" value="MAJOR FACILITATOR SUPERFAMILY (MFS) PROFILE DOMAIN-CONTAINING PROTEIN"/>
    <property type="match status" value="1"/>
</dbReference>
<dbReference type="AlphaFoldDB" id="C5BI47"/>
<keyword evidence="6" id="KW-1185">Reference proteome</keyword>
<protein>
    <submittedName>
        <fullName evidence="5">Major facilitator family protein</fullName>
    </submittedName>
</protein>
<dbReference type="InterPro" id="IPR036259">
    <property type="entry name" value="MFS_trans_sf"/>
</dbReference>
<dbReference type="Gene3D" id="1.20.1250.20">
    <property type="entry name" value="MFS general substrate transporter like domains"/>
    <property type="match status" value="2"/>
</dbReference>
<dbReference type="InterPro" id="IPR011701">
    <property type="entry name" value="MFS"/>
</dbReference>
<evidence type="ECO:0000256" key="3">
    <source>
        <dbReference type="ARBA" id="ARBA00023136"/>
    </source>
</evidence>
<reference evidence="5 6" key="1">
    <citation type="journal article" date="2009" name="PLoS ONE">
        <title>The complete genome of Teredinibacter turnerae T7901: an intracellular endosymbiont of marine wood-boring bivalves (shipworms).</title>
        <authorList>
            <person name="Yang J.C."/>
            <person name="Madupu R."/>
            <person name="Durkin A.S."/>
            <person name="Ekborg N.A."/>
            <person name="Pedamallu C.S."/>
            <person name="Hostetler J.B."/>
            <person name="Radune D."/>
            <person name="Toms B.S."/>
            <person name="Henrissat B."/>
            <person name="Coutinho P.M."/>
            <person name="Schwarz S."/>
            <person name="Field L."/>
            <person name="Trindade-Silva A.E."/>
            <person name="Soares C.A.G."/>
            <person name="Elshahawi S."/>
            <person name="Hanora A."/>
            <person name="Schmidt E.W."/>
            <person name="Haygood M.G."/>
            <person name="Posfai J."/>
            <person name="Benner J."/>
            <person name="Madinger C."/>
            <person name="Nove J."/>
            <person name="Anton B."/>
            <person name="Chaudhary K."/>
            <person name="Foster J."/>
            <person name="Holman A."/>
            <person name="Kumar S."/>
            <person name="Lessard P.A."/>
            <person name="Luyten Y.A."/>
            <person name="Slatko B."/>
            <person name="Wood N."/>
            <person name="Wu B."/>
            <person name="Teplitski M."/>
            <person name="Mougous J.D."/>
            <person name="Ward N."/>
            <person name="Eisen J.A."/>
            <person name="Badger J.H."/>
            <person name="Distel D.L."/>
        </authorList>
    </citation>
    <scope>NUCLEOTIDE SEQUENCE [LARGE SCALE GENOMIC DNA]</scope>
    <source>
        <strain evidence="6">ATCC 39867 / T7901</strain>
    </source>
</reference>